<evidence type="ECO:0000256" key="4">
    <source>
        <dbReference type="ARBA" id="ARBA00022679"/>
    </source>
</evidence>
<dbReference type="InterPro" id="IPR003788">
    <property type="entry name" value="NDUFAF7"/>
</dbReference>
<dbReference type="GO" id="GO:0005739">
    <property type="term" value="C:mitochondrion"/>
    <property type="evidence" value="ECO:0007669"/>
    <property type="project" value="UniProtKB-SubCell"/>
</dbReference>
<dbReference type="PANTHER" id="PTHR12049">
    <property type="entry name" value="PROTEIN ARGININE METHYLTRANSFERASE NDUFAF7, MITOCHONDRIAL"/>
    <property type="match status" value="1"/>
</dbReference>
<evidence type="ECO:0000313" key="10">
    <source>
        <dbReference type="Proteomes" id="UP000275078"/>
    </source>
</evidence>
<dbReference type="STRING" id="1160509.A0A3N4IGV7"/>
<proteinExistence type="inferred from homology"/>
<dbReference type="InterPro" id="IPR029063">
    <property type="entry name" value="SAM-dependent_MTases_sf"/>
</dbReference>
<comment type="subcellular location">
    <subcellularLocation>
        <location evidence="1 7">Mitochondrion</location>
    </subcellularLocation>
</comment>
<comment type="similarity">
    <text evidence="2 7">Belongs to the NDUFAF7 family.</text>
</comment>
<dbReference type="EC" id="2.1.1.320" evidence="7"/>
<dbReference type="GO" id="GO:0032259">
    <property type="term" value="P:methylation"/>
    <property type="evidence" value="ECO:0007669"/>
    <property type="project" value="UniProtKB-KW"/>
</dbReference>
<dbReference type="OrthoDB" id="5595109at2759"/>
<evidence type="ECO:0000256" key="7">
    <source>
        <dbReference type="RuleBase" id="RU364114"/>
    </source>
</evidence>
<feature type="compositionally biased region" description="Basic and acidic residues" evidence="8">
    <location>
        <begin position="514"/>
        <end position="552"/>
    </location>
</feature>
<evidence type="ECO:0000256" key="5">
    <source>
        <dbReference type="ARBA" id="ARBA00023128"/>
    </source>
</evidence>
<sequence>MRPTNPHRFISFLSSPLLRAPSARTRLSAQFVSKGRYVSQHPFASIQNQPAASKASATPATVPKQDAEITPLETQLMNAIKLTGPITLAQYMRQCLTDPQSGYYTTRGQTTSTTPFGTTGDFITSPEISQVFGELLGLWAFVEANAQGALATGRGLRLLEFGPGKGTLMADMLRSINTLRGNVKEVIMIEKSDYLRNIQHKKLCGGDAAPPMEPTEKGFVSTTPTGTQIYWYEDVKFLPEISRRDKGAPCEIHILHELLDALPIHAFQSSAGQWRELMVTHKSLNQPRTPHFAPGLVARTSPNANDPFHLTLSPSTTPHSLVLPKSSKRYMDLLKLDGATIEISPDSLTLAALIAKRISGSPSGGAALIIDYGTDGTVPSHSLRGIRNHRRVSPFARPIGGVDLSADVDFFGVAEAVIKEVQGVEVYGPVEQGTFLTQLGVEFRLEGMVKAMKQQKMSETEIKNVTSAVRRLVDGGVEGMGKVYKALAIVPKGRWDRRGGVLGFGGNFEDPTDGEIKEERQEAERDHKWEEQQKREEEEHRRKIEAVKNKTQ</sequence>
<gene>
    <name evidence="9" type="ORF">BJ508DRAFT_359107</name>
</gene>
<keyword evidence="5 7" id="KW-0496">Mitochondrion</keyword>
<dbReference type="Gene3D" id="3.40.50.12710">
    <property type="match status" value="1"/>
</dbReference>
<keyword evidence="4 7" id="KW-0808">Transferase</keyword>
<dbReference type="AlphaFoldDB" id="A0A3N4IGV7"/>
<dbReference type="Proteomes" id="UP000275078">
    <property type="component" value="Unassembled WGS sequence"/>
</dbReference>
<reference evidence="9 10" key="1">
    <citation type="journal article" date="2018" name="Nat. Ecol. Evol.">
        <title>Pezizomycetes genomes reveal the molecular basis of ectomycorrhizal truffle lifestyle.</title>
        <authorList>
            <person name="Murat C."/>
            <person name="Payen T."/>
            <person name="Noel B."/>
            <person name="Kuo A."/>
            <person name="Morin E."/>
            <person name="Chen J."/>
            <person name="Kohler A."/>
            <person name="Krizsan K."/>
            <person name="Balestrini R."/>
            <person name="Da Silva C."/>
            <person name="Montanini B."/>
            <person name="Hainaut M."/>
            <person name="Levati E."/>
            <person name="Barry K.W."/>
            <person name="Belfiori B."/>
            <person name="Cichocki N."/>
            <person name="Clum A."/>
            <person name="Dockter R.B."/>
            <person name="Fauchery L."/>
            <person name="Guy J."/>
            <person name="Iotti M."/>
            <person name="Le Tacon F."/>
            <person name="Lindquist E.A."/>
            <person name="Lipzen A."/>
            <person name="Malagnac F."/>
            <person name="Mello A."/>
            <person name="Molinier V."/>
            <person name="Miyauchi S."/>
            <person name="Poulain J."/>
            <person name="Riccioni C."/>
            <person name="Rubini A."/>
            <person name="Sitrit Y."/>
            <person name="Splivallo R."/>
            <person name="Traeger S."/>
            <person name="Wang M."/>
            <person name="Zifcakova L."/>
            <person name="Wipf D."/>
            <person name="Zambonelli A."/>
            <person name="Paolocci F."/>
            <person name="Nowrousian M."/>
            <person name="Ottonello S."/>
            <person name="Baldrian P."/>
            <person name="Spatafora J.W."/>
            <person name="Henrissat B."/>
            <person name="Nagy L.G."/>
            <person name="Aury J.M."/>
            <person name="Wincker P."/>
            <person name="Grigoriev I.V."/>
            <person name="Bonfante P."/>
            <person name="Martin F.M."/>
        </authorList>
    </citation>
    <scope>NUCLEOTIDE SEQUENCE [LARGE SCALE GENOMIC DNA]</scope>
    <source>
        <strain evidence="9 10">RN42</strain>
    </source>
</reference>
<feature type="region of interest" description="Disordered" evidence="8">
    <location>
        <begin position="506"/>
        <end position="552"/>
    </location>
</feature>
<keyword evidence="10" id="KW-1185">Reference proteome</keyword>
<accession>A0A3N4IGV7</accession>
<evidence type="ECO:0000313" key="9">
    <source>
        <dbReference type="EMBL" id="RPA85382.1"/>
    </source>
</evidence>
<dbReference type="EMBL" id="ML119654">
    <property type="protein sequence ID" value="RPA85382.1"/>
    <property type="molecule type" value="Genomic_DNA"/>
</dbReference>
<evidence type="ECO:0000256" key="2">
    <source>
        <dbReference type="ARBA" id="ARBA00005891"/>
    </source>
</evidence>
<evidence type="ECO:0000256" key="3">
    <source>
        <dbReference type="ARBA" id="ARBA00022603"/>
    </source>
</evidence>
<comment type="catalytic activity">
    <reaction evidence="6 7">
        <text>L-arginyl-[protein] + 2 S-adenosyl-L-methionine = N(omega),N(omega)'-dimethyl-L-arginyl-[protein] + 2 S-adenosyl-L-homocysteine + 2 H(+)</text>
        <dbReference type="Rhea" id="RHEA:48108"/>
        <dbReference type="Rhea" id="RHEA-COMP:10532"/>
        <dbReference type="Rhea" id="RHEA-COMP:11992"/>
        <dbReference type="ChEBI" id="CHEBI:15378"/>
        <dbReference type="ChEBI" id="CHEBI:29965"/>
        <dbReference type="ChEBI" id="CHEBI:57856"/>
        <dbReference type="ChEBI" id="CHEBI:59789"/>
        <dbReference type="ChEBI" id="CHEBI:88221"/>
        <dbReference type="EC" id="2.1.1.320"/>
    </reaction>
</comment>
<evidence type="ECO:0000256" key="6">
    <source>
        <dbReference type="ARBA" id="ARBA00048612"/>
    </source>
</evidence>
<keyword evidence="3 7" id="KW-0489">Methyltransferase</keyword>
<dbReference type="InterPro" id="IPR038375">
    <property type="entry name" value="NDUFAF7_sf"/>
</dbReference>
<dbReference type="PANTHER" id="PTHR12049:SF7">
    <property type="entry name" value="PROTEIN ARGININE METHYLTRANSFERASE NDUFAF7, MITOCHONDRIAL"/>
    <property type="match status" value="1"/>
</dbReference>
<protein>
    <recommendedName>
        <fullName evidence="7">Protein arginine methyltransferase NDUFAF7</fullName>
        <ecNumber evidence="7">2.1.1.320</ecNumber>
    </recommendedName>
</protein>
<name>A0A3N4IGV7_ASCIM</name>
<dbReference type="SUPFAM" id="SSF53335">
    <property type="entry name" value="S-adenosyl-L-methionine-dependent methyltransferases"/>
    <property type="match status" value="1"/>
</dbReference>
<dbReference type="Pfam" id="PF02636">
    <property type="entry name" value="Methyltransf_28"/>
    <property type="match status" value="1"/>
</dbReference>
<dbReference type="GO" id="GO:0035243">
    <property type="term" value="F:protein-arginine omega-N symmetric methyltransferase activity"/>
    <property type="evidence" value="ECO:0007669"/>
    <property type="project" value="UniProtKB-EC"/>
</dbReference>
<evidence type="ECO:0000256" key="1">
    <source>
        <dbReference type="ARBA" id="ARBA00004173"/>
    </source>
</evidence>
<dbReference type="GO" id="GO:0032981">
    <property type="term" value="P:mitochondrial respiratory chain complex I assembly"/>
    <property type="evidence" value="ECO:0007669"/>
    <property type="project" value="TreeGrafter"/>
</dbReference>
<organism evidence="9 10">
    <name type="scientific">Ascobolus immersus RN42</name>
    <dbReference type="NCBI Taxonomy" id="1160509"/>
    <lineage>
        <taxon>Eukaryota</taxon>
        <taxon>Fungi</taxon>
        <taxon>Dikarya</taxon>
        <taxon>Ascomycota</taxon>
        <taxon>Pezizomycotina</taxon>
        <taxon>Pezizomycetes</taxon>
        <taxon>Pezizales</taxon>
        <taxon>Ascobolaceae</taxon>
        <taxon>Ascobolus</taxon>
    </lineage>
</organism>
<evidence type="ECO:0000256" key="8">
    <source>
        <dbReference type="SAM" id="MobiDB-lite"/>
    </source>
</evidence>
<comment type="function">
    <text evidence="7">Arginine methyltransferase involved in the assembly or stability of mitochondrial NADH:ubiquinone oxidoreductase complex (complex I).</text>
</comment>